<dbReference type="Proteomes" id="UP000254893">
    <property type="component" value="Unassembled WGS sequence"/>
</dbReference>
<organism evidence="1 2">
    <name type="scientific">Sphingobacterium spiritivorum</name>
    <name type="common">Flavobacterium spiritivorum</name>
    <dbReference type="NCBI Taxonomy" id="258"/>
    <lineage>
        <taxon>Bacteria</taxon>
        <taxon>Pseudomonadati</taxon>
        <taxon>Bacteroidota</taxon>
        <taxon>Sphingobacteriia</taxon>
        <taxon>Sphingobacteriales</taxon>
        <taxon>Sphingobacteriaceae</taxon>
        <taxon>Sphingobacterium</taxon>
    </lineage>
</organism>
<reference evidence="1 2" key="1">
    <citation type="submission" date="2018-06" db="EMBL/GenBank/DDBJ databases">
        <authorList>
            <consortium name="Pathogen Informatics"/>
            <person name="Doyle S."/>
        </authorList>
    </citation>
    <scope>NUCLEOTIDE SEQUENCE [LARGE SCALE GENOMIC DNA]</scope>
    <source>
        <strain evidence="1 2">NCTC11388</strain>
    </source>
</reference>
<accession>A0A380BUC5</accession>
<dbReference type="EMBL" id="UGYW01000002">
    <property type="protein sequence ID" value="SUJ07155.1"/>
    <property type="molecule type" value="Genomic_DNA"/>
</dbReference>
<dbReference type="AlphaFoldDB" id="A0A380BUC5"/>
<evidence type="ECO:0000313" key="1">
    <source>
        <dbReference type="EMBL" id="SUJ07155.1"/>
    </source>
</evidence>
<sequence length="220" mass="26573">MRIAGDKTIQEWKELHSKLDISVNDNWDKAFDFFDMRIKTRYLDPIDEILRMKSFSGEGFAVINLQCSLIETIESFVNGWKYRIKQSEQEIERGWYVGEKLNKDITNKYIFSSFFSHRKEFNGKIDGKSFYDFVRCGLLHETQTTNNWKIHRDDRRGELDWYEDYNDYKIIYSYQLNNVLKSLMKRYRDTITNGVQFDQITIEELRKNFIEKMNHICNKS</sequence>
<gene>
    <name evidence="1" type="ORF">NCTC11388_01732</name>
</gene>
<name>A0A380BUC5_SPHSI</name>
<proteinExistence type="predicted"/>
<protein>
    <submittedName>
        <fullName evidence="1">Uncharacterized protein</fullName>
    </submittedName>
</protein>
<evidence type="ECO:0000313" key="2">
    <source>
        <dbReference type="Proteomes" id="UP000254893"/>
    </source>
</evidence>
<dbReference type="RefSeq" id="WP_115169819.1">
    <property type="nucleotide sequence ID" value="NZ_UGYW01000002.1"/>
</dbReference>